<feature type="domain" description="Tetrapyrrole methylase" evidence="7">
    <location>
        <begin position="410"/>
        <end position="613"/>
    </location>
</feature>
<evidence type="ECO:0000313" key="8">
    <source>
        <dbReference type="EMBL" id="MBM6738159.1"/>
    </source>
</evidence>
<dbReference type="CDD" id="cd11645">
    <property type="entry name" value="Precorrin_2_C20_MT"/>
    <property type="match status" value="1"/>
</dbReference>
<dbReference type="RefSeq" id="WP_205156018.1">
    <property type="nucleotide sequence ID" value="NZ_JACLYY010000007.1"/>
</dbReference>
<sequence>MEKDRVIRMEKNKKGLRRGWTTGTCAQAAAAAAAEALLAGGLPRDRESWTVTVRLPEGQPFALPVRSGTEAERDDKGRLTSVTCAVKKNSGDDPDVTDGVTVYATVSLLPEDRIEIDGGAGIGRVTKAGLAQPVGSAAINPVPREMIRRELVRLKEAAGWEGGFRVLVEIPGGEELAKRTFNPRIGIVGGLSILGTSGIVEPMSEKALIDTIEVEIKVKLAEGRRCLIAAPGNYGLDFLREKWGILPRDTVKCSNYIGETIDLAAEQGAEGLLFVGHIGKLVKIAGGIMNTHSRQGDCRMELLAAAALRAGLPGKRAAALLDCNTTEDALQSLSAEERGKVTASLLEKIHAYLKIRAGSSAGPRMRTGAILFSNVYGLLGMTRYGEELLEESRKKMTQRYRRETAMEGILYGVGVGPGNPELMTLQAVRVIRECDLILAPGKEPRETVAWKIAAGAVPGLEEKEALGIHMPMTRDPKTRQEAHEAAAERILQELAKGRRTAFLTLGDPCIYSTYLYVHKRVQDAGYRAEIISGIPSFIAAAAAVGEGLVENDQMLHLVPASYPADEGMDLPGTRVLMKAGKAAAQVRDELLARKEKGWAVERCGMEGERIFHSLDEIPDDLSYYSIIVAKEAGE</sequence>
<accession>A0ABS2E930</accession>
<dbReference type="PANTHER" id="PTHR35863">
    <property type="entry name" value="COBALT-PRECORRIN-5B C(1)-METHYLTRANSFERASE"/>
    <property type="match status" value="1"/>
</dbReference>
<evidence type="ECO:0000256" key="5">
    <source>
        <dbReference type="ARBA" id="ARBA00022691"/>
    </source>
</evidence>
<dbReference type="InterPro" id="IPR006364">
    <property type="entry name" value="CobI/CbiL/CobIJ_dom"/>
</dbReference>
<dbReference type="SUPFAM" id="SSF111342">
    <property type="entry name" value="CbiD-like"/>
    <property type="match status" value="1"/>
</dbReference>
<evidence type="ECO:0000313" key="9">
    <source>
        <dbReference type="Proteomes" id="UP000716906"/>
    </source>
</evidence>
<dbReference type="InterPro" id="IPR000878">
    <property type="entry name" value="4pyrrol_Mease"/>
</dbReference>
<comment type="catalytic activity">
    <reaction evidence="6">
        <text>Co-precorrin-5B + S-adenosyl-L-methionine = Co-precorrin-6A + S-adenosyl-L-homocysteine</text>
        <dbReference type="Rhea" id="RHEA:26285"/>
        <dbReference type="ChEBI" id="CHEBI:57856"/>
        <dbReference type="ChEBI" id="CHEBI:59789"/>
        <dbReference type="ChEBI" id="CHEBI:60063"/>
        <dbReference type="ChEBI" id="CHEBI:60064"/>
        <dbReference type="EC" id="2.1.1.195"/>
    </reaction>
</comment>
<protein>
    <recommendedName>
        <fullName evidence="6">Cobalt-precorrin-5B C(1)-methyltransferase</fullName>
        <ecNumber evidence="6">2.1.1.195</ecNumber>
    </recommendedName>
    <alternativeName>
        <fullName evidence="6">Cobalt-precorrin-6A synthase</fullName>
    </alternativeName>
</protein>
<dbReference type="Pfam" id="PF00590">
    <property type="entry name" value="TP_methylase"/>
    <property type="match status" value="1"/>
</dbReference>
<dbReference type="NCBIfam" id="TIGR01467">
    <property type="entry name" value="cobI_cbiL"/>
    <property type="match status" value="1"/>
</dbReference>
<organism evidence="8 9">
    <name type="scientific">Faecalicatena fissicatena</name>
    <dbReference type="NCBI Taxonomy" id="290055"/>
    <lineage>
        <taxon>Bacteria</taxon>
        <taxon>Bacillati</taxon>
        <taxon>Bacillota</taxon>
        <taxon>Clostridia</taxon>
        <taxon>Lachnospirales</taxon>
        <taxon>Lachnospiraceae</taxon>
        <taxon>Faecalicatena</taxon>
    </lineage>
</organism>
<evidence type="ECO:0000256" key="2">
    <source>
        <dbReference type="ARBA" id="ARBA00022573"/>
    </source>
</evidence>
<dbReference type="Gene3D" id="3.40.1010.10">
    <property type="entry name" value="Cobalt-precorrin-4 Transmethylase, Domain 1"/>
    <property type="match status" value="1"/>
</dbReference>
<dbReference type="PANTHER" id="PTHR35863:SF1">
    <property type="entry name" value="COBALT-PRECORRIN-5B C(1)-METHYLTRANSFERASE"/>
    <property type="match status" value="1"/>
</dbReference>
<dbReference type="EMBL" id="JACLYY010000007">
    <property type="protein sequence ID" value="MBM6738159.1"/>
    <property type="molecule type" value="Genomic_DNA"/>
</dbReference>
<dbReference type="Gene3D" id="3.30.950.10">
    <property type="entry name" value="Methyltransferase, Cobalt-precorrin-4 Transmethylase, Domain 2"/>
    <property type="match status" value="1"/>
</dbReference>
<comment type="function">
    <text evidence="6">Catalyzes the methylation of C-1 in cobalt-precorrin-5B to form cobalt-precorrin-6A.</text>
</comment>
<dbReference type="SUPFAM" id="SSF53790">
    <property type="entry name" value="Tetrapyrrole methylase"/>
    <property type="match status" value="1"/>
</dbReference>
<dbReference type="InterPro" id="IPR012382">
    <property type="entry name" value="CobI/CbiL"/>
</dbReference>
<dbReference type="InterPro" id="IPR036074">
    <property type="entry name" value="CbiD_sf"/>
</dbReference>
<evidence type="ECO:0000256" key="3">
    <source>
        <dbReference type="ARBA" id="ARBA00022603"/>
    </source>
</evidence>
<comment type="similarity">
    <text evidence="6">Belongs to the CbiD family.</text>
</comment>
<dbReference type="Pfam" id="PF01888">
    <property type="entry name" value="CbiD"/>
    <property type="match status" value="1"/>
</dbReference>
<proteinExistence type="inferred from homology"/>
<keyword evidence="3 6" id="KW-0489">Methyltransferase</keyword>
<evidence type="ECO:0000256" key="6">
    <source>
        <dbReference type="HAMAP-Rule" id="MF_00787"/>
    </source>
</evidence>
<dbReference type="InterPro" id="IPR002748">
    <property type="entry name" value="CbiD"/>
</dbReference>
<dbReference type="EC" id="2.1.1.195" evidence="6"/>
<dbReference type="InterPro" id="IPR014777">
    <property type="entry name" value="4pyrrole_Mease_sub1"/>
</dbReference>
<reference evidence="8 9" key="1">
    <citation type="journal article" date="2021" name="Sci. Rep.">
        <title>The distribution of antibiotic resistance genes in chicken gut microbiota commensals.</title>
        <authorList>
            <person name="Juricova H."/>
            <person name="Matiasovicova J."/>
            <person name="Kubasova T."/>
            <person name="Cejkova D."/>
            <person name="Rychlik I."/>
        </authorList>
    </citation>
    <scope>NUCLEOTIDE SEQUENCE [LARGE SCALE GENOMIC DNA]</scope>
    <source>
        <strain evidence="8 9">An773</strain>
    </source>
</reference>
<comment type="caution">
    <text evidence="8">The sequence shown here is derived from an EMBL/GenBank/DDBJ whole genome shotgun (WGS) entry which is preliminary data.</text>
</comment>
<name>A0ABS2E930_9FIRM</name>
<keyword evidence="4 6" id="KW-0808">Transferase</keyword>
<comment type="pathway">
    <text evidence="6">Cofactor biosynthesis; adenosylcobalamin biosynthesis; cob(II)yrinate a,c-diamide from sirohydrochlorin (anaerobic route): step 6/10.</text>
</comment>
<keyword evidence="5 6" id="KW-0949">S-adenosyl-L-methionine</keyword>
<dbReference type="InterPro" id="IPR035996">
    <property type="entry name" value="4pyrrol_Methylase_sf"/>
</dbReference>
<comment type="similarity">
    <text evidence="1">Belongs to the precorrin methyltransferase family.</text>
</comment>
<dbReference type="Proteomes" id="UP000716906">
    <property type="component" value="Unassembled WGS sequence"/>
</dbReference>
<evidence type="ECO:0000256" key="1">
    <source>
        <dbReference type="ARBA" id="ARBA00005879"/>
    </source>
</evidence>
<keyword evidence="9" id="KW-1185">Reference proteome</keyword>
<gene>
    <name evidence="6 8" type="primary">cbiD</name>
    <name evidence="8" type="ORF">H7U36_08620</name>
</gene>
<dbReference type="HAMAP" id="MF_00787">
    <property type="entry name" value="CbiD"/>
    <property type="match status" value="1"/>
</dbReference>
<keyword evidence="2 6" id="KW-0169">Cobalamin biosynthesis</keyword>
<evidence type="ECO:0000256" key="4">
    <source>
        <dbReference type="ARBA" id="ARBA00022679"/>
    </source>
</evidence>
<dbReference type="Gene3D" id="3.30.2110.10">
    <property type="entry name" value="CbiD-like"/>
    <property type="match status" value="1"/>
</dbReference>
<dbReference type="NCBIfam" id="TIGR00312">
    <property type="entry name" value="cbiD"/>
    <property type="match status" value="1"/>
</dbReference>
<evidence type="ECO:0000259" key="7">
    <source>
        <dbReference type="Pfam" id="PF00590"/>
    </source>
</evidence>
<dbReference type="InterPro" id="IPR014776">
    <property type="entry name" value="4pyrrole_Mease_sub2"/>
</dbReference>